<evidence type="ECO:0000259" key="3">
    <source>
        <dbReference type="Pfam" id="PF20151"/>
    </source>
</evidence>
<sequence length="401" mass="44417">MFDALVGHPVGEHGPSLVGRGLVEDSLNGLNSVKFYAVASATILYYDYLATLPEEMRRIWTARFSGATLLFLLNRYIPVFGYIPVLYALFDPPWTITKFAPFIGAMTTLGQVVLVVILVLRTYALYQRNIWVLIFTLSVGLTSIGISTWAAVVMTGELFSFHPFGLCAPTTGVHEDQLKFSWTAIFAFDYVIFMLTICRTILLRRAQRNAGTRSSLATLIMRDGIVLCAVNIGNFVYFAKAPGGVFLFQQTTGSNSMLTHIVSSTMMSRLLLNLRQESKKRDRHQTSHAATTLTDTNLIFTTRIMGNLTADLRGDDSDSSYGYTSSGERTRDGTIYSSEFGSTDGFDLPSTARSTVYSHSTALTTPIEESCVDDGQEYPGTSFEMTRLNHDRDRPTSAMTV</sequence>
<dbReference type="AlphaFoldDB" id="A0A4Y7PQV7"/>
<evidence type="ECO:0000256" key="2">
    <source>
        <dbReference type="SAM" id="Phobius"/>
    </source>
</evidence>
<organism evidence="4 5">
    <name type="scientific">Rickenella mellea</name>
    <dbReference type="NCBI Taxonomy" id="50990"/>
    <lineage>
        <taxon>Eukaryota</taxon>
        <taxon>Fungi</taxon>
        <taxon>Dikarya</taxon>
        <taxon>Basidiomycota</taxon>
        <taxon>Agaricomycotina</taxon>
        <taxon>Agaricomycetes</taxon>
        <taxon>Hymenochaetales</taxon>
        <taxon>Rickenellaceae</taxon>
        <taxon>Rickenella</taxon>
    </lineage>
</organism>
<gene>
    <name evidence="4" type="ORF">BD410DRAFT_794241</name>
</gene>
<feature type="transmembrane region" description="Helical" evidence="2">
    <location>
        <begin position="64"/>
        <end position="90"/>
    </location>
</feature>
<name>A0A4Y7PQV7_9AGAM</name>
<feature type="transmembrane region" description="Helical" evidence="2">
    <location>
        <begin position="214"/>
        <end position="237"/>
    </location>
</feature>
<keyword evidence="2" id="KW-0472">Membrane</keyword>
<keyword evidence="2" id="KW-0812">Transmembrane</keyword>
<dbReference type="Proteomes" id="UP000294933">
    <property type="component" value="Unassembled WGS sequence"/>
</dbReference>
<feature type="transmembrane region" description="Helical" evidence="2">
    <location>
        <begin position="180"/>
        <end position="202"/>
    </location>
</feature>
<dbReference type="InterPro" id="IPR045340">
    <property type="entry name" value="DUF6533"/>
</dbReference>
<evidence type="ECO:0000313" key="4">
    <source>
        <dbReference type="EMBL" id="TDL17545.1"/>
    </source>
</evidence>
<feature type="transmembrane region" description="Helical" evidence="2">
    <location>
        <begin position="130"/>
        <end position="152"/>
    </location>
</feature>
<proteinExistence type="predicted"/>
<keyword evidence="2" id="KW-1133">Transmembrane helix</keyword>
<feature type="transmembrane region" description="Helical" evidence="2">
    <location>
        <begin position="35"/>
        <end position="52"/>
    </location>
</feature>
<feature type="region of interest" description="Disordered" evidence="1">
    <location>
        <begin position="317"/>
        <end position="338"/>
    </location>
</feature>
<dbReference type="EMBL" id="ML170220">
    <property type="protein sequence ID" value="TDL17545.1"/>
    <property type="molecule type" value="Genomic_DNA"/>
</dbReference>
<dbReference type="STRING" id="50990.A0A4Y7PQV7"/>
<evidence type="ECO:0000313" key="5">
    <source>
        <dbReference type="Proteomes" id="UP000294933"/>
    </source>
</evidence>
<feature type="transmembrane region" description="Helical" evidence="2">
    <location>
        <begin position="257"/>
        <end position="274"/>
    </location>
</feature>
<dbReference type="OrthoDB" id="3261349at2759"/>
<dbReference type="Pfam" id="PF20151">
    <property type="entry name" value="DUF6533"/>
    <property type="match status" value="1"/>
</dbReference>
<dbReference type="VEuPathDB" id="FungiDB:BD410DRAFT_794241"/>
<feature type="transmembrane region" description="Helical" evidence="2">
    <location>
        <begin position="102"/>
        <end position="123"/>
    </location>
</feature>
<keyword evidence="5" id="KW-1185">Reference proteome</keyword>
<reference evidence="4 5" key="1">
    <citation type="submission" date="2018-06" db="EMBL/GenBank/DDBJ databases">
        <title>A transcriptomic atlas of mushroom development highlights an independent origin of complex multicellularity.</title>
        <authorList>
            <consortium name="DOE Joint Genome Institute"/>
            <person name="Krizsan K."/>
            <person name="Almasi E."/>
            <person name="Merenyi Z."/>
            <person name="Sahu N."/>
            <person name="Viragh M."/>
            <person name="Koszo T."/>
            <person name="Mondo S."/>
            <person name="Kiss B."/>
            <person name="Balint B."/>
            <person name="Kues U."/>
            <person name="Barry K."/>
            <person name="Hegedus J.C."/>
            <person name="Henrissat B."/>
            <person name="Johnson J."/>
            <person name="Lipzen A."/>
            <person name="Ohm R."/>
            <person name="Nagy I."/>
            <person name="Pangilinan J."/>
            <person name="Yan J."/>
            <person name="Xiong Y."/>
            <person name="Grigoriev I.V."/>
            <person name="Hibbett D.S."/>
            <person name="Nagy L.G."/>
        </authorList>
    </citation>
    <scope>NUCLEOTIDE SEQUENCE [LARGE SCALE GENOMIC DNA]</scope>
    <source>
        <strain evidence="4 5">SZMC22713</strain>
    </source>
</reference>
<feature type="domain" description="DUF6533" evidence="3">
    <location>
        <begin position="37"/>
        <end position="79"/>
    </location>
</feature>
<protein>
    <recommendedName>
        <fullName evidence="3">DUF6533 domain-containing protein</fullName>
    </recommendedName>
</protein>
<accession>A0A4Y7PQV7</accession>
<evidence type="ECO:0000256" key="1">
    <source>
        <dbReference type="SAM" id="MobiDB-lite"/>
    </source>
</evidence>